<dbReference type="GO" id="GO:0071949">
    <property type="term" value="F:FAD binding"/>
    <property type="evidence" value="ECO:0000318"/>
    <property type="project" value="GO_Central"/>
</dbReference>
<evidence type="ECO:0000256" key="7">
    <source>
        <dbReference type="ARBA" id="ARBA00023002"/>
    </source>
</evidence>
<evidence type="ECO:0000256" key="2">
    <source>
        <dbReference type="ARBA" id="ARBA00006105"/>
    </source>
</evidence>
<gene>
    <name evidence="18" type="primary">LOC101158817</name>
</gene>
<evidence type="ECO:0000256" key="11">
    <source>
        <dbReference type="ARBA" id="ARBA00023166"/>
    </source>
</evidence>
<dbReference type="Pfam" id="PF00175">
    <property type="entry name" value="NAD_binding_1"/>
    <property type="match status" value="1"/>
</dbReference>
<keyword evidence="11" id="KW-1207">Sterol metabolism</keyword>
<evidence type="ECO:0000256" key="3">
    <source>
        <dbReference type="ARBA" id="ARBA00022516"/>
    </source>
</evidence>
<comment type="cofactor">
    <cofactor evidence="1 14 15">
        <name>FAD</name>
        <dbReference type="ChEBI" id="CHEBI:57692"/>
    </cofactor>
</comment>
<evidence type="ECO:0000256" key="12">
    <source>
        <dbReference type="ARBA" id="ARBA00023221"/>
    </source>
</evidence>
<sequence length="311" mass="34502">MTIIVIVFVQVISVVLALAVLAATVLYFLSSGSPEGRKAKGPITLQDPTLKYRLPLISKEEISEDTKKFRFGLPSSFHVLGLPVGNDHVYLSAKVNGALVVRPYTPVSCDEDQGFVDLVVKVYYKGTHPTYPDGGQMSQYLDKMSIGDTIDFRGPNGLLVYQGNGRFSIRANKKSEPKVRRFRHVGMIAGGTGITPMLQLIRKITSDPKDTTKCSLIFGNQTEKDILLREELDDVQKNHPDQVKLWYTLDKPPQGWKYSSGFVTFDMIKDNIPPPSSDLLVVLCGPAPMIQNACLPNLEKLGHAQENIFSY</sequence>
<dbReference type="PRINTS" id="PR00406">
    <property type="entry name" value="CYTB5RDTASE"/>
</dbReference>
<comment type="similarity">
    <text evidence="2 15">Belongs to the flavoprotein pyridine nucleotide cytochrome reductase family.</text>
</comment>
<evidence type="ECO:0000256" key="8">
    <source>
        <dbReference type="ARBA" id="ARBA00023011"/>
    </source>
</evidence>
<dbReference type="InParanoid" id="H2MYH2"/>
<dbReference type="InterPro" id="IPR008333">
    <property type="entry name" value="Cbr1-like_FAD-bd_dom"/>
</dbReference>
<evidence type="ECO:0000256" key="5">
    <source>
        <dbReference type="ARBA" id="ARBA00022827"/>
    </source>
</evidence>
<feature type="binding site" evidence="14">
    <location>
        <position position="137"/>
    </location>
    <ligand>
        <name>FAD</name>
        <dbReference type="ChEBI" id="CHEBI:57692"/>
    </ligand>
</feature>
<evidence type="ECO:0000256" key="4">
    <source>
        <dbReference type="ARBA" id="ARBA00022630"/>
    </source>
</evidence>
<organism evidence="18 19">
    <name type="scientific">Oryzias latipes</name>
    <name type="common">Japanese rice fish</name>
    <name type="synonym">Japanese killifish</name>
    <dbReference type="NCBI Taxonomy" id="8090"/>
    <lineage>
        <taxon>Eukaryota</taxon>
        <taxon>Metazoa</taxon>
        <taxon>Chordata</taxon>
        <taxon>Craniata</taxon>
        <taxon>Vertebrata</taxon>
        <taxon>Euteleostomi</taxon>
        <taxon>Actinopterygii</taxon>
        <taxon>Neopterygii</taxon>
        <taxon>Teleostei</taxon>
        <taxon>Neoteleostei</taxon>
        <taxon>Acanthomorphata</taxon>
        <taxon>Ovalentaria</taxon>
        <taxon>Atherinomorphae</taxon>
        <taxon>Beloniformes</taxon>
        <taxon>Adrianichthyidae</taxon>
        <taxon>Oryziinae</taxon>
        <taxon>Oryzias</taxon>
    </lineage>
</organism>
<dbReference type="SUPFAM" id="SSF52343">
    <property type="entry name" value="Ferredoxin reductase-like, C-terminal NADP-linked domain"/>
    <property type="match status" value="1"/>
</dbReference>
<keyword evidence="9 15" id="KW-0520">NAD</keyword>
<evidence type="ECO:0000256" key="15">
    <source>
        <dbReference type="RuleBase" id="RU361226"/>
    </source>
</evidence>
<dbReference type="PANTHER" id="PTHR19370:SF108">
    <property type="entry name" value="NADH-CYTOCHROME B5 REDUCTASE 2"/>
    <property type="match status" value="1"/>
</dbReference>
<dbReference type="AlphaFoldDB" id="H2MYH2"/>
<dbReference type="Ensembl" id="ENSORLT00000024055.2">
    <property type="protein sequence ID" value="ENSORLP00000024054.2"/>
    <property type="gene ID" value="ENSORLG00000019316.2"/>
</dbReference>
<reference evidence="18 19" key="1">
    <citation type="journal article" date="2007" name="Nature">
        <title>The medaka draft genome and insights into vertebrate genome evolution.</title>
        <authorList>
            <person name="Kasahara M."/>
            <person name="Naruse K."/>
            <person name="Sasaki S."/>
            <person name="Nakatani Y."/>
            <person name="Qu W."/>
            <person name="Ahsan B."/>
            <person name="Yamada T."/>
            <person name="Nagayasu Y."/>
            <person name="Doi K."/>
            <person name="Kasai Y."/>
            <person name="Jindo T."/>
            <person name="Kobayashi D."/>
            <person name="Shimada A."/>
            <person name="Toyoda A."/>
            <person name="Kuroki Y."/>
            <person name="Fujiyama A."/>
            <person name="Sasaki T."/>
            <person name="Shimizu A."/>
            <person name="Asakawa S."/>
            <person name="Shimizu N."/>
            <person name="Hashimoto S."/>
            <person name="Yang J."/>
            <person name="Lee Y."/>
            <person name="Matsushima K."/>
            <person name="Sugano S."/>
            <person name="Sakaizumi M."/>
            <person name="Narita T."/>
            <person name="Ohishi K."/>
            <person name="Haga S."/>
            <person name="Ohta F."/>
            <person name="Nomoto H."/>
            <person name="Nogata K."/>
            <person name="Morishita T."/>
            <person name="Endo T."/>
            <person name="Shin-I T."/>
            <person name="Takeda H."/>
            <person name="Morishita S."/>
            <person name="Kohara Y."/>
        </authorList>
    </citation>
    <scope>NUCLEOTIDE SEQUENCE [LARGE SCALE GENOMIC DNA]</scope>
    <source>
        <strain evidence="18 19">Hd-rR</strain>
    </source>
</reference>
<dbReference type="InterPro" id="IPR001709">
    <property type="entry name" value="Flavoprot_Pyr_Nucl_cyt_Rdtase"/>
</dbReference>
<proteinExistence type="inferred from homology"/>
<dbReference type="GO" id="GO:0001878">
    <property type="term" value="P:response to yeast"/>
    <property type="evidence" value="ECO:0007669"/>
    <property type="project" value="Ensembl"/>
</dbReference>
<dbReference type="Bgee" id="ENSORLG00000019316">
    <property type="expression patterns" value="Expressed in intestine and 8 other cell types or tissues"/>
</dbReference>
<dbReference type="PANTHER" id="PTHR19370">
    <property type="entry name" value="NADH-CYTOCHROME B5 REDUCTASE"/>
    <property type="match status" value="1"/>
</dbReference>
<feature type="binding site" evidence="14">
    <location>
        <position position="121"/>
    </location>
    <ligand>
        <name>FAD</name>
        <dbReference type="ChEBI" id="CHEBI:57692"/>
    </ligand>
</feature>
<dbReference type="InterPro" id="IPR001834">
    <property type="entry name" value="CBR-like"/>
</dbReference>
<keyword evidence="16" id="KW-0812">Transmembrane</keyword>
<evidence type="ECO:0000256" key="10">
    <source>
        <dbReference type="ARBA" id="ARBA00023098"/>
    </source>
</evidence>
<name>H2MYH2_ORYLA</name>
<dbReference type="Pfam" id="PF00970">
    <property type="entry name" value="FAD_binding_6"/>
    <property type="match status" value="1"/>
</dbReference>
<evidence type="ECO:0000256" key="13">
    <source>
        <dbReference type="ARBA" id="ARBA00047682"/>
    </source>
</evidence>
<dbReference type="GO" id="GO:0005739">
    <property type="term" value="C:mitochondrion"/>
    <property type="evidence" value="ECO:0000318"/>
    <property type="project" value="GO_Central"/>
</dbReference>
<dbReference type="PROSITE" id="PS51384">
    <property type="entry name" value="FAD_FR"/>
    <property type="match status" value="1"/>
</dbReference>
<feature type="binding site" evidence="14">
    <location>
        <position position="119"/>
    </location>
    <ligand>
        <name>FAD</name>
        <dbReference type="ChEBI" id="CHEBI:57692"/>
    </ligand>
</feature>
<keyword evidence="12" id="KW-0753">Steroid metabolism</keyword>
<keyword evidence="16" id="KW-1133">Transmembrane helix</keyword>
<protein>
    <recommendedName>
        <fullName evidence="15">NADH-cytochrome b5 reductase</fullName>
        <ecNumber evidence="15">1.6.2.2</ecNumber>
    </recommendedName>
</protein>
<keyword evidence="3" id="KW-0444">Lipid biosynthesis</keyword>
<feature type="binding site" evidence="14">
    <location>
        <position position="104"/>
    </location>
    <ligand>
        <name>FAD</name>
        <dbReference type="ChEBI" id="CHEBI:57692"/>
    </ligand>
</feature>
<reference evidence="18" key="2">
    <citation type="submission" date="2025-08" db="UniProtKB">
        <authorList>
            <consortium name="Ensembl"/>
        </authorList>
    </citation>
    <scope>IDENTIFICATION</scope>
    <source>
        <strain evidence="18">Hd-rR</strain>
    </source>
</reference>
<feature type="transmembrane region" description="Helical" evidence="16">
    <location>
        <begin position="6"/>
        <end position="29"/>
    </location>
</feature>
<evidence type="ECO:0000313" key="18">
    <source>
        <dbReference type="Ensembl" id="ENSORLP00000024054.2"/>
    </source>
</evidence>
<dbReference type="GeneTree" id="ENSGT00940000153962"/>
<dbReference type="Gene3D" id="2.40.30.10">
    <property type="entry name" value="Translation factors"/>
    <property type="match status" value="1"/>
</dbReference>
<evidence type="ECO:0000259" key="17">
    <source>
        <dbReference type="PROSITE" id="PS51384"/>
    </source>
</evidence>
<dbReference type="FunFam" id="3.40.50.80:FF:000005">
    <property type="entry name" value="NADH-cytochrome b5 reductase"/>
    <property type="match status" value="1"/>
</dbReference>
<dbReference type="PRINTS" id="PR00371">
    <property type="entry name" value="FPNCR"/>
</dbReference>
<dbReference type="InterPro" id="IPR001433">
    <property type="entry name" value="OxRdtase_FAD/NAD-bd"/>
</dbReference>
<feature type="domain" description="FAD-binding FR-type" evidence="17">
    <location>
        <begin position="49"/>
        <end position="162"/>
    </location>
</feature>
<dbReference type="GO" id="GO:0004128">
    <property type="term" value="F:cytochrome-b5 reductase activity, acting on NAD(P)H"/>
    <property type="evidence" value="ECO:0000318"/>
    <property type="project" value="GO_Central"/>
</dbReference>
<evidence type="ECO:0000256" key="14">
    <source>
        <dbReference type="PIRSR" id="PIRSR601834-1"/>
    </source>
</evidence>
<dbReference type="SUPFAM" id="SSF63380">
    <property type="entry name" value="Riboflavin synthase domain-like"/>
    <property type="match status" value="1"/>
</dbReference>
<dbReference type="HOGENOM" id="CLU_003827_9_2_1"/>
<comment type="catalytic activity">
    <reaction evidence="13 15">
        <text>2 Fe(III)-[cytochrome b5] + NADH = 2 Fe(II)-[cytochrome b5] + NAD(+) + H(+)</text>
        <dbReference type="Rhea" id="RHEA:46680"/>
        <dbReference type="Rhea" id="RHEA-COMP:10438"/>
        <dbReference type="Rhea" id="RHEA-COMP:10439"/>
        <dbReference type="ChEBI" id="CHEBI:15378"/>
        <dbReference type="ChEBI" id="CHEBI:29033"/>
        <dbReference type="ChEBI" id="CHEBI:29034"/>
        <dbReference type="ChEBI" id="CHEBI:57540"/>
        <dbReference type="ChEBI" id="CHEBI:57945"/>
        <dbReference type="EC" id="1.6.2.2"/>
    </reaction>
</comment>
<feature type="binding site" evidence="14">
    <location>
        <position position="102"/>
    </location>
    <ligand>
        <name>FAD</name>
        <dbReference type="ChEBI" id="CHEBI:57692"/>
    </ligand>
</feature>
<dbReference type="EC" id="1.6.2.2" evidence="15"/>
<dbReference type="CDD" id="cd06183">
    <property type="entry name" value="cyt_b5_reduct_like"/>
    <property type="match status" value="1"/>
</dbReference>
<dbReference type="FunFam" id="2.40.30.10:FF:000021">
    <property type="entry name" value="NADH-cytochrome b5 reductase"/>
    <property type="match status" value="1"/>
</dbReference>
<dbReference type="GO" id="GO:0016126">
    <property type="term" value="P:sterol biosynthetic process"/>
    <property type="evidence" value="ECO:0007669"/>
    <property type="project" value="UniProtKB-KW"/>
</dbReference>
<dbReference type="InterPro" id="IPR017938">
    <property type="entry name" value="Riboflavin_synthase-like_b-brl"/>
</dbReference>
<evidence type="ECO:0000256" key="9">
    <source>
        <dbReference type="ARBA" id="ARBA00023027"/>
    </source>
</evidence>
<keyword evidence="4 14" id="KW-0285">Flavoprotein</keyword>
<dbReference type="InterPro" id="IPR017927">
    <property type="entry name" value="FAD-bd_FR_type"/>
</dbReference>
<evidence type="ECO:0000256" key="16">
    <source>
        <dbReference type="SAM" id="Phobius"/>
    </source>
</evidence>
<evidence type="ECO:0000313" key="19">
    <source>
        <dbReference type="Proteomes" id="UP000001038"/>
    </source>
</evidence>
<feature type="binding site" evidence="14">
    <location>
        <position position="103"/>
    </location>
    <ligand>
        <name>FAD</name>
        <dbReference type="ChEBI" id="CHEBI:57692"/>
    </ligand>
</feature>
<feature type="binding site" evidence="14">
    <location>
        <position position="195"/>
    </location>
    <ligand>
        <name>FAD</name>
        <dbReference type="ChEBI" id="CHEBI:57692"/>
    </ligand>
</feature>
<dbReference type="FunCoup" id="H2MYH2">
    <property type="interactions" value="846"/>
</dbReference>
<accession>H2MYH2</accession>
<evidence type="ECO:0000256" key="1">
    <source>
        <dbReference type="ARBA" id="ARBA00001974"/>
    </source>
</evidence>
<dbReference type="Gene3D" id="3.40.50.80">
    <property type="entry name" value="Nucleotide-binding domain of ferredoxin-NADP reductase (FNR) module"/>
    <property type="match status" value="1"/>
</dbReference>
<keyword evidence="6" id="KW-0752">Steroid biosynthesis</keyword>
<dbReference type="Proteomes" id="UP000001038">
    <property type="component" value="Chromosome 6"/>
</dbReference>
<dbReference type="InterPro" id="IPR039261">
    <property type="entry name" value="FNR_nucleotide-bd"/>
</dbReference>
<keyword evidence="19" id="KW-1185">Reference proteome</keyword>
<feature type="binding site" evidence="14">
    <location>
        <position position="138"/>
    </location>
    <ligand>
        <name>FAD</name>
        <dbReference type="ChEBI" id="CHEBI:57692"/>
    </ligand>
</feature>
<keyword evidence="5 14" id="KW-0274">FAD</keyword>
<keyword evidence="7 15" id="KW-0560">Oxidoreductase</keyword>
<dbReference type="STRING" id="8090.ENSORLP00000024054"/>
<keyword evidence="10" id="KW-0443">Lipid metabolism</keyword>
<dbReference type="GO" id="GO:0090524">
    <property type="term" value="F:cytochrome-b5 reductase activity, acting on NADH"/>
    <property type="evidence" value="ECO:0007669"/>
    <property type="project" value="UniProtKB-EC"/>
</dbReference>
<keyword evidence="16" id="KW-0472">Membrane</keyword>
<evidence type="ECO:0000256" key="6">
    <source>
        <dbReference type="ARBA" id="ARBA00022955"/>
    </source>
</evidence>
<reference evidence="18" key="3">
    <citation type="submission" date="2025-09" db="UniProtKB">
        <authorList>
            <consortium name="Ensembl"/>
        </authorList>
    </citation>
    <scope>IDENTIFICATION</scope>
    <source>
        <strain evidence="18">Hd-rR</strain>
    </source>
</reference>
<keyword evidence="8" id="KW-0756">Sterol biosynthesis</keyword>